<feature type="transmembrane region" description="Helical" evidence="4">
    <location>
        <begin position="58"/>
        <end position="75"/>
    </location>
</feature>
<dbReference type="InterPro" id="IPR003614">
    <property type="entry name" value="Knottins"/>
</dbReference>
<protein>
    <recommendedName>
        <fullName evidence="5">Knottins-like domain-containing protein</fullName>
    </recommendedName>
</protein>
<dbReference type="EMBL" id="CH902618">
    <property type="protein sequence ID" value="KPU78309.1"/>
    <property type="molecule type" value="Genomic_DNA"/>
</dbReference>
<reference evidence="6 7" key="1">
    <citation type="journal article" date="2007" name="Nature">
        <title>Evolution of genes and genomes on the Drosophila phylogeny.</title>
        <authorList>
            <consortium name="Drosophila 12 Genomes Consortium"/>
            <person name="Clark A.G."/>
            <person name="Eisen M.B."/>
            <person name="Smith D.R."/>
            <person name="Bergman C.M."/>
            <person name="Oliver B."/>
            <person name="Markow T.A."/>
            <person name="Kaufman T.C."/>
            <person name="Kellis M."/>
            <person name="Gelbart W."/>
            <person name="Iyer V.N."/>
            <person name="Pollard D.A."/>
            <person name="Sackton T.B."/>
            <person name="Larracuente A.M."/>
            <person name="Singh N.D."/>
            <person name="Abad J.P."/>
            <person name="Abt D.N."/>
            <person name="Adryan B."/>
            <person name="Aguade M."/>
            <person name="Akashi H."/>
            <person name="Anderson W.W."/>
            <person name="Aquadro C.F."/>
            <person name="Ardell D.H."/>
            <person name="Arguello R."/>
            <person name="Artieri C.G."/>
            <person name="Barbash D.A."/>
            <person name="Barker D."/>
            <person name="Barsanti P."/>
            <person name="Batterham P."/>
            <person name="Batzoglou S."/>
            <person name="Begun D."/>
            <person name="Bhutkar A."/>
            <person name="Blanco E."/>
            <person name="Bosak S.A."/>
            <person name="Bradley R.K."/>
            <person name="Brand A.D."/>
            <person name="Brent M.R."/>
            <person name="Brooks A.N."/>
            <person name="Brown R.H."/>
            <person name="Butlin R.K."/>
            <person name="Caggese C."/>
            <person name="Calvi B.R."/>
            <person name="Bernardo de Carvalho A."/>
            <person name="Caspi A."/>
            <person name="Castrezana S."/>
            <person name="Celniker S.E."/>
            <person name="Chang J.L."/>
            <person name="Chapple C."/>
            <person name="Chatterji S."/>
            <person name="Chinwalla A."/>
            <person name="Civetta A."/>
            <person name="Clifton S.W."/>
            <person name="Comeron J.M."/>
            <person name="Costello J.C."/>
            <person name="Coyne J.A."/>
            <person name="Daub J."/>
            <person name="David R.G."/>
            <person name="Delcher A.L."/>
            <person name="Delehaunty K."/>
            <person name="Do C.B."/>
            <person name="Ebling H."/>
            <person name="Edwards K."/>
            <person name="Eickbush T."/>
            <person name="Evans J.D."/>
            <person name="Filipski A."/>
            <person name="Findeiss S."/>
            <person name="Freyhult E."/>
            <person name="Fulton L."/>
            <person name="Fulton R."/>
            <person name="Garcia A.C."/>
            <person name="Gardiner A."/>
            <person name="Garfield D.A."/>
            <person name="Garvin B.E."/>
            <person name="Gibson G."/>
            <person name="Gilbert D."/>
            <person name="Gnerre S."/>
            <person name="Godfrey J."/>
            <person name="Good R."/>
            <person name="Gotea V."/>
            <person name="Gravely B."/>
            <person name="Greenberg A.J."/>
            <person name="Griffiths-Jones S."/>
            <person name="Gross S."/>
            <person name="Guigo R."/>
            <person name="Gustafson E.A."/>
            <person name="Haerty W."/>
            <person name="Hahn M.W."/>
            <person name="Halligan D.L."/>
            <person name="Halpern A.L."/>
            <person name="Halter G.M."/>
            <person name="Han M.V."/>
            <person name="Heger A."/>
            <person name="Hillier L."/>
            <person name="Hinrichs A.S."/>
            <person name="Holmes I."/>
            <person name="Hoskins R.A."/>
            <person name="Hubisz M.J."/>
            <person name="Hultmark D."/>
            <person name="Huntley M.A."/>
            <person name="Jaffe D.B."/>
            <person name="Jagadeeshan S."/>
            <person name="Jeck W.R."/>
            <person name="Johnson J."/>
            <person name="Jones C.D."/>
            <person name="Jordan W.C."/>
            <person name="Karpen G.H."/>
            <person name="Kataoka E."/>
            <person name="Keightley P.D."/>
            <person name="Kheradpour P."/>
            <person name="Kirkness E.F."/>
            <person name="Koerich L.B."/>
            <person name="Kristiansen K."/>
            <person name="Kudrna D."/>
            <person name="Kulathinal R.J."/>
            <person name="Kumar S."/>
            <person name="Kwok R."/>
            <person name="Lander E."/>
            <person name="Langley C.H."/>
            <person name="Lapoint R."/>
            <person name="Lazzaro B.P."/>
            <person name="Lee S.J."/>
            <person name="Levesque L."/>
            <person name="Li R."/>
            <person name="Lin C.F."/>
            <person name="Lin M.F."/>
            <person name="Lindblad-Toh K."/>
            <person name="Llopart A."/>
            <person name="Long M."/>
            <person name="Low L."/>
            <person name="Lozovsky E."/>
            <person name="Lu J."/>
            <person name="Luo M."/>
            <person name="Machado C.A."/>
            <person name="Makalowski W."/>
            <person name="Marzo M."/>
            <person name="Matsuda M."/>
            <person name="Matzkin L."/>
            <person name="McAllister B."/>
            <person name="McBride C.S."/>
            <person name="McKernan B."/>
            <person name="McKernan K."/>
            <person name="Mendez-Lago M."/>
            <person name="Minx P."/>
            <person name="Mollenhauer M.U."/>
            <person name="Montooth K."/>
            <person name="Mount S.M."/>
            <person name="Mu X."/>
            <person name="Myers E."/>
            <person name="Negre B."/>
            <person name="Newfeld S."/>
            <person name="Nielsen R."/>
            <person name="Noor M.A."/>
            <person name="O'Grady P."/>
            <person name="Pachter L."/>
            <person name="Papaceit M."/>
            <person name="Parisi M.J."/>
            <person name="Parisi M."/>
            <person name="Parts L."/>
            <person name="Pedersen J.S."/>
            <person name="Pesole G."/>
            <person name="Phillippy A.M."/>
            <person name="Ponting C.P."/>
            <person name="Pop M."/>
            <person name="Porcelli D."/>
            <person name="Powell J.R."/>
            <person name="Prohaska S."/>
            <person name="Pruitt K."/>
            <person name="Puig M."/>
            <person name="Quesneville H."/>
            <person name="Ram K.R."/>
            <person name="Rand D."/>
            <person name="Rasmussen M.D."/>
            <person name="Reed L.K."/>
            <person name="Reenan R."/>
            <person name="Reily A."/>
            <person name="Remington K.A."/>
            <person name="Rieger T.T."/>
            <person name="Ritchie M.G."/>
            <person name="Robin C."/>
            <person name="Rogers Y.H."/>
            <person name="Rohde C."/>
            <person name="Rozas J."/>
            <person name="Rubenfield M.J."/>
            <person name="Ruiz A."/>
            <person name="Russo S."/>
            <person name="Salzberg S.L."/>
            <person name="Sanchez-Gracia A."/>
            <person name="Saranga D.J."/>
            <person name="Sato H."/>
            <person name="Schaeffer S.W."/>
            <person name="Schatz M.C."/>
            <person name="Schlenke T."/>
            <person name="Schwartz R."/>
            <person name="Segarra C."/>
            <person name="Singh R.S."/>
            <person name="Sirot L."/>
            <person name="Sirota M."/>
            <person name="Sisneros N.B."/>
            <person name="Smith C.D."/>
            <person name="Smith T.F."/>
            <person name="Spieth J."/>
            <person name="Stage D.E."/>
            <person name="Stark A."/>
            <person name="Stephan W."/>
            <person name="Strausberg R.L."/>
            <person name="Strempel S."/>
            <person name="Sturgill D."/>
            <person name="Sutton G."/>
            <person name="Sutton G.G."/>
            <person name="Tao W."/>
            <person name="Teichmann S."/>
            <person name="Tobari Y.N."/>
            <person name="Tomimura Y."/>
            <person name="Tsolas J.M."/>
            <person name="Valente V.L."/>
            <person name="Venter E."/>
            <person name="Venter J.C."/>
            <person name="Vicario S."/>
            <person name="Vieira F.G."/>
            <person name="Vilella A.J."/>
            <person name="Villasante A."/>
            <person name="Walenz B."/>
            <person name="Wang J."/>
            <person name="Wasserman M."/>
            <person name="Watts T."/>
            <person name="Wilson D."/>
            <person name="Wilson R.K."/>
            <person name="Wing R.A."/>
            <person name="Wolfner M.F."/>
            <person name="Wong A."/>
            <person name="Wong G.K."/>
            <person name="Wu C.I."/>
            <person name="Wu G."/>
            <person name="Yamamoto D."/>
            <person name="Yang H.P."/>
            <person name="Yang S.P."/>
            <person name="Yorke J.A."/>
            <person name="Yoshida K."/>
            <person name="Zdobnov E."/>
            <person name="Zhang P."/>
            <person name="Zhang Y."/>
            <person name="Zimin A.V."/>
            <person name="Baldwin J."/>
            <person name="Abdouelleil A."/>
            <person name="Abdulkadir J."/>
            <person name="Abebe A."/>
            <person name="Abera B."/>
            <person name="Abreu J."/>
            <person name="Acer S.C."/>
            <person name="Aftuck L."/>
            <person name="Alexander A."/>
            <person name="An P."/>
            <person name="Anderson E."/>
            <person name="Anderson S."/>
            <person name="Arachi H."/>
            <person name="Azer M."/>
            <person name="Bachantsang P."/>
            <person name="Barry A."/>
            <person name="Bayul T."/>
            <person name="Berlin A."/>
            <person name="Bessette D."/>
            <person name="Bloom T."/>
            <person name="Blye J."/>
            <person name="Boguslavskiy L."/>
            <person name="Bonnet C."/>
            <person name="Boukhgalter B."/>
            <person name="Bourzgui I."/>
            <person name="Brown A."/>
            <person name="Cahill P."/>
            <person name="Channer S."/>
            <person name="Cheshatsang Y."/>
            <person name="Chuda L."/>
            <person name="Citroen M."/>
            <person name="Collymore A."/>
            <person name="Cooke P."/>
            <person name="Costello M."/>
            <person name="D'Aco K."/>
            <person name="Daza R."/>
            <person name="De Haan G."/>
            <person name="DeGray S."/>
            <person name="DeMaso C."/>
            <person name="Dhargay N."/>
            <person name="Dooley K."/>
            <person name="Dooley E."/>
            <person name="Doricent M."/>
            <person name="Dorje P."/>
            <person name="Dorjee K."/>
            <person name="Dupes A."/>
            <person name="Elong R."/>
            <person name="Falk J."/>
            <person name="Farina A."/>
            <person name="Faro S."/>
            <person name="Ferguson D."/>
            <person name="Fisher S."/>
            <person name="Foley C.D."/>
            <person name="Franke A."/>
            <person name="Friedrich D."/>
            <person name="Gadbois L."/>
            <person name="Gearin G."/>
            <person name="Gearin C.R."/>
            <person name="Giannoukos G."/>
            <person name="Goode T."/>
            <person name="Graham J."/>
            <person name="Grandbois E."/>
            <person name="Grewal S."/>
            <person name="Gyaltsen K."/>
            <person name="Hafez N."/>
            <person name="Hagos B."/>
            <person name="Hall J."/>
            <person name="Henson C."/>
            <person name="Hollinger A."/>
            <person name="Honan T."/>
            <person name="Huard M.D."/>
            <person name="Hughes L."/>
            <person name="Hurhula B."/>
            <person name="Husby M.E."/>
            <person name="Kamat A."/>
            <person name="Kanga B."/>
            <person name="Kashin S."/>
            <person name="Khazanovich D."/>
            <person name="Kisner P."/>
            <person name="Lance K."/>
            <person name="Lara M."/>
            <person name="Lee W."/>
            <person name="Lennon N."/>
            <person name="Letendre F."/>
            <person name="LeVine R."/>
            <person name="Lipovsky A."/>
            <person name="Liu X."/>
            <person name="Liu J."/>
            <person name="Liu S."/>
            <person name="Lokyitsang T."/>
            <person name="Lokyitsang Y."/>
            <person name="Lubonja R."/>
            <person name="Lui A."/>
            <person name="MacDonald P."/>
            <person name="Magnisalis V."/>
            <person name="Maru K."/>
            <person name="Matthews C."/>
            <person name="McCusker W."/>
            <person name="McDonough S."/>
            <person name="Mehta T."/>
            <person name="Meldrim J."/>
            <person name="Meneus L."/>
            <person name="Mihai O."/>
            <person name="Mihalev A."/>
            <person name="Mihova T."/>
            <person name="Mittelman R."/>
            <person name="Mlenga V."/>
            <person name="Montmayeur A."/>
            <person name="Mulrain L."/>
            <person name="Navidi A."/>
            <person name="Naylor J."/>
            <person name="Negash T."/>
            <person name="Nguyen T."/>
            <person name="Nguyen N."/>
            <person name="Nicol R."/>
            <person name="Norbu C."/>
            <person name="Norbu N."/>
            <person name="Novod N."/>
            <person name="O'Neill B."/>
            <person name="Osman S."/>
            <person name="Markiewicz E."/>
            <person name="Oyono O.L."/>
            <person name="Patti C."/>
            <person name="Phunkhang P."/>
            <person name="Pierre F."/>
            <person name="Priest M."/>
            <person name="Raghuraman S."/>
            <person name="Rege F."/>
            <person name="Reyes R."/>
            <person name="Rise C."/>
            <person name="Rogov P."/>
            <person name="Ross K."/>
            <person name="Ryan E."/>
            <person name="Settipalli S."/>
            <person name="Shea T."/>
            <person name="Sherpa N."/>
            <person name="Shi L."/>
            <person name="Shih D."/>
            <person name="Sparrow T."/>
            <person name="Spaulding J."/>
            <person name="Stalker J."/>
            <person name="Stange-Thomann N."/>
            <person name="Stavropoulos S."/>
            <person name="Stone C."/>
            <person name="Strader C."/>
            <person name="Tesfaye S."/>
            <person name="Thomson T."/>
            <person name="Thoulutsang Y."/>
            <person name="Thoulutsang D."/>
            <person name="Topham K."/>
            <person name="Topping I."/>
            <person name="Tsamla T."/>
            <person name="Vassiliev H."/>
            <person name="Vo A."/>
            <person name="Wangchuk T."/>
            <person name="Wangdi T."/>
            <person name="Weiand M."/>
            <person name="Wilkinson J."/>
            <person name="Wilson A."/>
            <person name="Yadav S."/>
            <person name="Young G."/>
            <person name="Yu Q."/>
            <person name="Zembek L."/>
            <person name="Zhong D."/>
            <person name="Zimmer A."/>
            <person name="Zwirko Z."/>
            <person name="Jaffe D.B."/>
            <person name="Alvarez P."/>
            <person name="Brockman W."/>
            <person name="Butler J."/>
            <person name="Chin C."/>
            <person name="Gnerre S."/>
            <person name="Grabherr M."/>
            <person name="Kleber M."/>
            <person name="Mauceli E."/>
            <person name="MacCallum I."/>
        </authorList>
    </citation>
    <scope>NUCLEOTIDE SEQUENCE [LARGE SCALE GENOMIC DNA]</scope>
    <source>
        <strain evidence="7">Tucson 14024-0371.13</strain>
    </source>
</reference>
<dbReference type="InterPro" id="IPR036574">
    <property type="entry name" value="Scorpion_toxin-like_sf"/>
</dbReference>
<keyword evidence="4" id="KW-0472">Membrane</keyword>
<keyword evidence="3" id="KW-1015">Disulfide bond</keyword>
<evidence type="ECO:0000256" key="4">
    <source>
        <dbReference type="SAM" id="Phobius"/>
    </source>
</evidence>
<dbReference type="GO" id="GO:0005576">
    <property type="term" value="C:extracellular region"/>
    <property type="evidence" value="ECO:0007669"/>
    <property type="project" value="UniProtKB-SubCell"/>
</dbReference>
<dbReference type="FunFam" id="3.30.30.10:FF:000001">
    <property type="entry name" value="Drosomycin 13"/>
    <property type="match status" value="1"/>
</dbReference>
<name>A0A0P8YA47_DROAN</name>
<dbReference type="CDD" id="cd23106">
    <property type="entry name" value="neurotoxins_LC_scorpion"/>
    <property type="match status" value="1"/>
</dbReference>
<dbReference type="GO" id="GO:0051707">
    <property type="term" value="P:response to other organism"/>
    <property type="evidence" value="ECO:0007669"/>
    <property type="project" value="UniProtKB-ARBA"/>
</dbReference>
<evidence type="ECO:0000259" key="5">
    <source>
        <dbReference type="SMART" id="SM00505"/>
    </source>
</evidence>
<accession>A0A0P8YA47</accession>
<evidence type="ECO:0000313" key="7">
    <source>
        <dbReference type="Proteomes" id="UP000007801"/>
    </source>
</evidence>
<keyword evidence="4" id="KW-0812">Transmembrane</keyword>
<dbReference type="SUPFAM" id="SSF57095">
    <property type="entry name" value="Scorpion toxin-like"/>
    <property type="match status" value="1"/>
</dbReference>
<sequence>MKDLTFSKDPVDIEMTDLTFWKDPVDIEMKDLTVLAKYKLIRHIPQLIRKVATVNMKCLNLGFLMVLLVVFLVAHEAEADCLSGRYKGPCAVWDNETCRRVCKEEGRTSGHCSPSLKCWCEGC</sequence>
<keyword evidence="7" id="KW-1185">Reference proteome</keyword>
<organism evidence="6 7">
    <name type="scientific">Drosophila ananassae</name>
    <name type="common">Fruit fly</name>
    <dbReference type="NCBI Taxonomy" id="7217"/>
    <lineage>
        <taxon>Eukaryota</taxon>
        <taxon>Metazoa</taxon>
        <taxon>Ecdysozoa</taxon>
        <taxon>Arthropoda</taxon>
        <taxon>Hexapoda</taxon>
        <taxon>Insecta</taxon>
        <taxon>Pterygota</taxon>
        <taxon>Neoptera</taxon>
        <taxon>Endopterygota</taxon>
        <taxon>Diptera</taxon>
        <taxon>Brachycera</taxon>
        <taxon>Muscomorpha</taxon>
        <taxon>Ephydroidea</taxon>
        <taxon>Drosophilidae</taxon>
        <taxon>Drosophila</taxon>
        <taxon>Sophophora</taxon>
    </lineage>
</organism>
<proteinExistence type="predicted"/>
<evidence type="ECO:0000256" key="2">
    <source>
        <dbReference type="ARBA" id="ARBA00022525"/>
    </source>
</evidence>
<evidence type="ECO:0000313" key="6">
    <source>
        <dbReference type="EMBL" id="KPU78309.1"/>
    </source>
</evidence>
<dbReference type="AlphaFoldDB" id="A0A0P8YA47"/>
<keyword evidence="4" id="KW-1133">Transmembrane helix</keyword>
<evidence type="ECO:0000256" key="1">
    <source>
        <dbReference type="ARBA" id="ARBA00004613"/>
    </source>
</evidence>
<gene>
    <name evidence="6" type="primary">Dana\GF26499</name>
    <name evidence="6" type="ORF">GF26499</name>
</gene>
<comment type="subcellular location">
    <subcellularLocation>
        <location evidence="1">Secreted</location>
    </subcellularLocation>
</comment>
<evidence type="ECO:0000256" key="3">
    <source>
        <dbReference type="ARBA" id="ARBA00023157"/>
    </source>
</evidence>
<dbReference type="SMART" id="SM00505">
    <property type="entry name" value="Knot1"/>
    <property type="match status" value="1"/>
</dbReference>
<dbReference type="Pfam" id="PF00304">
    <property type="entry name" value="Gamma-thionin"/>
    <property type="match status" value="1"/>
</dbReference>
<dbReference type="Gene3D" id="3.30.30.10">
    <property type="entry name" value="Knottin, scorpion toxin-like"/>
    <property type="match status" value="1"/>
</dbReference>
<dbReference type="Proteomes" id="UP000007801">
    <property type="component" value="Unassembled WGS sequence"/>
</dbReference>
<dbReference type="GO" id="GO:0006952">
    <property type="term" value="P:defense response"/>
    <property type="evidence" value="ECO:0007669"/>
    <property type="project" value="InterPro"/>
</dbReference>
<dbReference type="OrthoDB" id="7800919at2759"/>
<dbReference type="InParanoid" id="A0A0P8YA47"/>
<keyword evidence="2" id="KW-0964">Secreted</keyword>
<feature type="domain" description="Knottins-like" evidence="5">
    <location>
        <begin position="80"/>
        <end position="123"/>
    </location>
</feature>